<accession>A0A1A9ZKJ2</accession>
<proteinExistence type="predicted"/>
<keyword evidence="1" id="KW-1133">Transmembrane helix</keyword>
<evidence type="ECO:0000313" key="3">
    <source>
        <dbReference type="Proteomes" id="UP000092445"/>
    </source>
</evidence>
<evidence type="ECO:0000256" key="1">
    <source>
        <dbReference type="SAM" id="Phobius"/>
    </source>
</evidence>
<reference evidence="3" key="1">
    <citation type="submission" date="2014-03" db="EMBL/GenBank/DDBJ databases">
        <authorList>
            <person name="Aksoy S."/>
            <person name="Warren W."/>
            <person name="Wilson R.K."/>
        </authorList>
    </citation>
    <scope>NUCLEOTIDE SEQUENCE [LARGE SCALE GENOMIC DNA]</scope>
    <source>
        <strain evidence="3">IAEA</strain>
    </source>
</reference>
<organism evidence="2 3">
    <name type="scientific">Glossina pallidipes</name>
    <name type="common">Tsetse fly</name>
    <dbReference type="NCBI Taxonomy" id="7398"/>
    <lineage>
        <taxon>Eukaryota</taxon>
        <taxon>Metazoa</taxon>
        <taxon>Ecdysozoa</taxon>
        <taxon>Arthropoda</taxon>
        <taxon>Hexapoda</taxon>
        <taxon>Insecta</taxon>
        <taxon>Pterygota</taxon>
        <taxon>Neoptera</taxon>
        <taxon>Endopterygota</taxon>
        <taxon>Diptera</taxon>
        <taxon>Brachycera</taxon>
        <taxon>Muscomorpha</taxon>
        <taxon>Hippoboscoidea</taxon>
        <taxon>Glossinidae</taxon>
        <taxon>Glossina</taxon>
    </lineage>
</organism>
<feature type="transmembrane region" description="Helical" evidence="1">
    <location>
        <begin position="18"/>
        <end position="35"/>
    </location>
</feature>
<dbReference type="VEuPathDB" id="VectorBase:GPAI017641"/>
<sequence length="110" mass="12751">MIKPYCMPYCMLHVLGKSLWKIMNLVILSSFFIFVRKEFSFRQSGDRCSLMWIRERIAPPMMSEGVIARVSFGKYCEGDIQAIKHQSPMKPVPSKDARADSYEKCYATNN</sequence>
<keyword evidence="3" id="KW-1185">Reference proteome</keyword>
<name>A0A1A9ZKJ2_GLOPL</name>
<reference evidence="2" key="2">
    <citation type="submission" date="2020-05" db="UniProtKB">
        <authorList>
            <consortium name="EnsemblMetazoa"/>
        </authorList>
    </citation>
    <scope>IDENTIFICATION</scope>
    <source>
        <strain evidence="2">IAEA</strain>
    </source>
</reference>
<dbReference type="AlphaFoldDB" id="A0A1A9ZKJ2"/>
<keyword evidence="1" id="KW-0472">Membrane</keyword>
<protein>
    <submittedName>
        <fullName evidence="2">Uncharacterized protein</fullName>
    </submittedName>
</protein>
<dbReference type="EnsemblMetazoa" id="GPAI017641-RA">
    <property type="protein sequence ID" value="GPAI017641-PA"/>
    <property type="gene ID" value="GPAI017641"/>
</dbReference>
<evidence type="ECO:0000313" key="2">
    <source>
        <dbReference type="EnsemblMetazoa" id="GPAI017641-PA"/>
    </source>
</evidence>
<dbReference type="Proteomes" id="UP000092445">
    <property type="component" value="Unassembled WGS sequence"/>
</dbReference>
<keyword evidence="1" id="KW-0812">Transmembrane</keyword>